<sequence length="133" mass="14070">MLLGDDMKKIVIAGILMLSSCAGFTQRDQTIPYTLSMGEISAVQNGIRRFLKDPASATFGRMMAAQRQPGIVYVCGIVNSKNKAGAFTGGEPFAGVLKNTIAAGRSAFSFTLTAQGNAQTNLNDMCRQNGVVS</sequence>
<evidence type="ECO:0000313" key="2">
    <source>
        <dbReference type="Proteomes" id="UP000019443"/>
    </source>
</evidence>
<dbReference type="PATRIC" id="fig|348824.6.peg.1596"/>
<reference evidence="1" key="1">
    <citation type="submission" date="2013-11" db="EMBL/GenBank/DDBJ databases">
        <title>Draft genome sequence of the broad-host-range Rhizobium sp. LPU83 strain, a member of the low-genetic diversity Oregon-like Rhizobium sp. group.</title>
        <authorList>
            <person name="Wibberg D."/>
            <person name="Puehler A."/>
            <person name="Schlueter A."/>
        </authorList>
    </citation>
    <scope>NUCLEOTIDE SEQUENCE [LARGE SCALE GENOMIC DNA]</scope>
    <source>
        <strain evidence="1">LPU83</strain>
    </source>
</reference>
<proteinExistence type="predicted"/>
<evidence type="ECO:0000313" key="1">
    <source>
        <dbReference type="EMBL" id="CDM57157.1"/>
    </source>
</evidence>
<dbReference type="eggNOG" id="ENOG502ZYKM">
    <property type="taxonomic scope" value="Bacteria"/>
</dbReference>
<dbReference type="HOGENOM" id="CLU_2024867_0_0_5"/>
<dbReference type="Proteomes" id="UP000019443">
    <property type="component" value="Chromosome"/>
</dbReference>
<name>W6R7A2_9HYPH</name>
<protein>
    <submittedName>
        <fullName evidence="1">Uncharacterized protein</fullName>
    </submittedName>
</protein>
<dbReference type="AlphaFoldDB" id="W6R7A2"/>
<keyword evidence="2" id="KW-1185">Reference proteome</keyword>
<gene>
    <name evidence="1" type="ORF">LPU83_1484</name>
</gene>
<organism evidence="1 2">
    <name type="scientific">Rhizobium favelukesii</name>
    <dbReference type="NCBI Taxonomy" id="348824"/>
    <lineage>
        <taxon>Bacteria</taxon>
        <taxon>Pseudomonadati</taxon>
        <taxon>Pseudomonadota</taxon>
        <taxon>Alphaproteobacteria</taxon>
        <taxon>Hyphomicrobiales</taxon>
        <taxon>Rhizobiaceae</taxon>
        <taxon>Rhizobium/Agrobacterium group</taxon>
        <taxon>Rhizobium</taxon>
    </lineage>
</organism>
<accession>W6R7A2</accession>
<dbReference type="KEGG" id="rhl:LPU83_1484"/>
<dbReference type="EMBL" id="HG916852">
    <property type="protein sequence ID" value="CDM57157.1"/>
    <property type="molecule type" value="Genomic_DNA"/>
</dbReference>